<feature type="region of interest" description="Disordered" evidence="1">
    <location>
        <begin position="98"/>
        <end position="118"/>
    </location>
</feature>
<organism evidence="2 3">
    <name type="scientific">Mucor velutinosus</name>
    <dbReference type="NCBI Taxonomy" id="708070"/>
    <lineage>
        <taxon>Eukaryota</taxon>
        <taxon>Fungi</taxon>
        <taxon>Fungi incertae sedis</taxon>
        <taxon>Mucoromycota</taxon>
        <taxon>Mucoromycotina</taxon>
        <taxon>Mucoromycetes</taxon>
        <taxon>Mucorales</taxon>
        <taxon>Mucorineae</taxon>
        <taxon>Mucoraceae</taxon>
        <taxon>Mucor</taxon>
    </lineage>
</organism>
<accession>A0AAN7DSU8</accession>
<dbReference type="GeneID" id="89947711"/>
<proteinExistence type="predicted"/>
<dbReference type="InterPro" id="IPR021109">
    <property type="entry name" value="Peptidase_aspartic_dom_sf"/>
</dbReference>
<dbReference type="CDD" id="cd00303">
    <property type="entry name" value="retropepsin_like"/>
    <property type="match status" value="1"/>
</dbReference>
<dbReference type="Proteomes" id="UP001304243">
    <property type="component" value="Unassembled WGS sequence"/>
</dbReference>
<dbReference type="SUPFAM" id="SSF50630">
    <property type="entry name" value="Acid proteases"/>
    <property type="match status" value="1"/>
</dbReference>
<reference evidence="2 3" key="1">
    <citation type="submission" date="2022-11" db="EMBL/GenBank/DDBJ databases">
        <title>Mucor velutinosus strain NIH1002 WGS.</title>
        <authorList>
            <person name="Subramanian P."/>
            <person name="Mullikin J.C."/>
            <person name="Segre J.A."/>
            <person name="Zelazny A.M."/>
        </authorList>
    </citation>
    <scope>NUCLEOTIDE SEQUENCE [LARGE SCALE GENOMIC DNA]</scope>
    <source>
        <strain evidence="2 3">NIH1002</strain>
    </source>
</reference>
<evidence type="ECO:0000313" key="3">
    <source>
        <dbReference type="Proteomes" id="UP001304243"/>
    </source>
</evidence>
<evidence type="ECO:0000313" key="2">
    <source>
        <dbReference type="EMBL" id="KAK4521021.1"/>
    </source>
</evidence>
<dbReference type="Gene3D" id="2.40.70.10">
    <property type="entry name" value="Acid Proteases"/>
    <property type="match status" value="1"/>
</dbReference>
<comment type="caution">
    <text evidence="2">The sequence shown here is derived from an EMBL/GenBank/DDBJ whole genome shotgun (WGS) entry which is preliminary data.</text>
</comment>
<name>A0AAN7DSU8_9FUNG</name>
<dbReference type="Pfam" id="PF13650">
    <property type="entry name" value="Asp_protease_2"/>
    <property type="match status" value="1"/>
</dbReference>
<feature type="compositionally biased region" description="Low complexity" evidence="1">
    <location>
        <begin position="98"/>
        <end position="115"/>
    </location>
</feature>
<gene>
    <name evidence="2" type="ORF">ATC70_004009</name>
</gene>
<dbReference type="RefSeq" id="XP_064687687.1">
    <property type="nucleotide sequence ID" value="XM_064823363.1"/>
</dbReference>
<protein>
    <submittedName>
        <fullName evidence="2">Uncharacterized protein</fullName>
    </submittedName>
</protein>
<evidence type="ECO:0000256" key="1">
    <source>
        <dbReference type="SAM" id="MobiDB-lite"/>
    </source>
</evidence>
<sequence>MMKEPRPARKARVLKVPTRSLNVWSKLTELDSGLSILDWVAIDKDAATDLVDGLRDLRKQRSKRIKQHLMEIDGNIREPPNKINVVHDPDIFEVSSYYDSNSSSGGDSMTSSISDSDSDLNFDDTHSVYRYPYDLSKMKWSSPLKAEISINGQEVTACFDTGGSISVISRSLCESLGVACNGDSLQLVGLNNESAGARGDVVMDVPICIQGKHIRPEHMCVQDQTNADLLILGIPWLQAYGVELDIANSIIKVPTTSGLVKWQGFTSHIPGLVQDKSKEIYKIELATKHAASLEEGLIPDTFEETKYDKDNIAEVLRNLYMNY</sequence>
<keyword evidence="3" id="KW-1185">Reference proteome</keyword>
<dbReference type="AlphaFoldDB" id="A0AAN7DSU8"/>
<dbReference type="EMBL" id="JASEJX010000007">
    <property type="protein sequence ID" value="KAK4521021.1"/>
    <property type="molecule type" value="Genomic_DNA"/>
</dbReference>